<dbReference type="Pfam" id="PF02225">
    <property type="entry name" value="PA"/>
    <property type="match status" value="1"/>
</dbReference>
<keyword evidence="5" id="KW-0677">Repeat</keyword>
<dbReference type="PANTHER" id="PTHR22702:SF1">
    <property type="entry name" value="PROTEASE-ASSOCIATED DOMAIN-CONTAINING PROTEIN 1"/>
    <property type="match status" value="1"/>
</dbReference>
<keyword evidence="3 11" id="KW-0812">Transmembrane</keyword>
<dbReference type="PANTHER" id="PTHR22702">
    <property type="entry name" value="PROTEASE-ASSOCIATED DOMAIN-CONTAINING PROTEIN"/>
    <property type="match status" value="1"/>
</dbReference>
<feature type="transmembrane region" description="Helical" evidence="11">
    <location>
        <begin position="463"/>
        <end position="481"/>
    </location>
</feature>
<evidence type="ECO:0000256" key="9">
    <source>
        <dbReference type="ARBA" id="ARBA00023180"/>
    </source>
</evidence>
<gene>
    <name evidence="15" type="ORF">OAUR00152_LOCUS26342</name>
</gene>
<evidence type="ECO:0000259" key="13">
    <source>
        <dbReference type="Pfam" id="PF02225"/>
    </source>
</evidence>
<keyword evidence="9" id="KW-0325">Glycoprotein</keyword>
<evidence type="ECO:0000256" key="3">
    <source>
        <dbReference type="ARBA" id="ARBA00022692"/>
    </source>
</evidence>
<keyword evidence="8 11" id="KW-0472">Membrane</keyword>
<proteinExistence type="predicted"/>
<comment type="subcellular location">
    <subcellularLocation>
        <location evidence="10">Endomembrane system</location>
        <topology evidence="10">Single-pass membrane protein</topology>
    </subcellularLocation>
    <subcellularLocation>
        <location evidence="1">Membrane</location>
        <topology evidence="1">Single-pass type I membrane protein</topology>
    </subcellularLocation>
</comment>
<evidence type="ECO:0000256" key="10">
    <source>
        <dbReference type="ARBA" id="ARBA00037847"/>
    </source>
</evidence>
<evidence type="ECO:0000313" key="15">
    <source>
        <dbReference type="EMBL" id="CAE2260192.1"/>
    </source>
</evidence>
<feature type="signal peptide" evidence="12">
    <location>
        <begin position="1"/>
        <end position="25"/>
    </location>
</feature>
<keyword evidence="7 11" id="KW-1133">Transmembrane helix</keyword>
<keyword evidence="2" id="KW-0245">EGF-like domain</keyword>
<dbReference type="EMBL" id="HBKQ01038148">
    <property type="protein sequence ID" value="CAE2260192.1"/>
    <property type="molecule type" value="Transcribed_RNA"/>
</dbReference>
<dbReference type="AlphaFoldDB" id="A0A7S4JDJ8"/>
<reference evidence="15" key="1">
    <citation type="submission" date="2021-01" db="EMBL/GenBank/DDBJ databases">
        <authorList>
            <person name="Corre E."/>
            <person name="Pelletier E."/>
            <person name="Niang G."/>
            <person name="Scheremetjew M."/>
            <person name="Finn R."/>
            <person name="Kale V."/>
            <person name="Holt S."/>
            <person name="Cochrane G."/>
            <person name="Meng A."/>
            <person name="Brown T."/>
            <person name="Cohen L."/>
        </authorList>
    </citation>
    <scope>NUCLEOTIDE SEQUENCE</scope>
    <source>
        <strain evidence="15">Isolate 1302-5</strain>
    </source>
</reference>
<keyword evidence="6" id="KW-0106">Calcium</keyword>
<accession>A0A7S4JDJ8</accession>
<evidence type="ECO:0000256" key="4">
    <source>
        <dbReference type="ARBA" id="ARBA00022729"/>
    </source>
</evidence>
<organism evidence="15">
    <name type="scientific">Odontella aurita</name>
    <dbReference type="NCBI Taxonomy" id="265563"/>
    <lineage>
        <taxon>Eukaryota</taxon>
        <taxon>Sar</taxon>
        <taxon>Stramenopiles</taxon>
        <taxon>Ochrophyta</taxon>
        <taxon>Bacillariophyta</taxon>
        <taxon>Mediophyceae</taxon>
        <taxon>Biddulphiophycidae</taxon>
        <taxon>Eupodiscales</taxon>
        <taxon>Odontellaceae</taxon>
        <taxon>Odontella</taxon>
    </lineage>
</organism>
<evidence type="ECO:0000256" key="5">
    <source>
        <dbReference type="ARBA" id="ARBA00022737"/>
    </source>
</evidence>
<evidence type="ECO:0000256" key="12">
    <source>
        <dbReference type="SAM" id="SignalP"/>
    </source>
</evidence>
<dbReference type="Pfam" id="PF25011">
    <property type="entry name" value="VSR_TRX"/>
    <property type="match status" value="1"/>
</dbReference>
<evidence type="ECO:0000256" key="2">
    <source>
        <dbReference type="ARBA" id="ARBA00022536"/>
    </source>
</evidence>
<dbReference type="InterPro" id="IPR046450">
    <property type="entry name" value="PA_dom_sf"/>
</dbReference>
<keyword evidence="4 12" id="KW-0732">Signal</keyword>
<feature type="domain" description="Vacuolar sorting receptor thioredoxin-like" evidence="14">
    <location>
        <begin position="209"/>
        <end position="414"/>
    </location>
</feature>
<evidence type="ECO:0000256" key="8">
    <source>
        <dbReference type="ARBA" id="ARBA00023136"/>
    </source>
</evidence>
<evidence type="ECO:0008006" key="16">
    <source>
        <dbReference type="Google" id="ProtNLM"/>
    </source>
</evidence>
<dbReference type="InterPro" id="IPR056858">
    <property type="entry name" value="VSR_TRX"/>
</dbReference>
<protein>
    <recommendedName>
        <fullName evidence="16">PA domain-containing protein</fullName>
    </recommendedName>
</protein>
<dbReference type="GO" id="GO:0012505">
    <property type="term" value="C:endomembrane system"/>
    <property type="evidence" value="ECO:0007669"/>
    <property type="project" value="UniProtKB-SubCell"/>
</dbReference>
<dbReference type="GO" id="GO:0016020">
    <property type="term" value="C:membrane"/>
    <property type="evidence" value="ECO:0007669"/>
    <property type="project" value="UniProtKB-SubCell"/>
</dbReference>
<dbReference type="SUPFAM" id="SSF52025">
    <property type="entry name" value="PA domain"/>
    <property type="match status" value="1"/>
</dbReference>
<feature type="domain" description="PA" evidence="13">
    <location>
        <begin position="71"/>
        <end position="182"/>
    </location>
</feature>
<feature type="chain" id="PRO_5031170141" description="PA domain-containing protein" evidence="12">
    <location>
        <begin position="26"/>
        <end position="522"/>
    </location>
</feature>
<name>A0A7S4JDJ8_9STRA</name>
<evidence type="ECO:0000256" key="11">
    <source>
        <dbReference type="SAM" id="Phobius"/>
    </source>
</evidence>
<evidence type="ECO:0000256" key="1">
    <source>
        <dbReference type="ARBA" id="ARBA00004479"/>
    </source>
</evidence>
<evidence type="ECO:0000256" key="7">
    <source>
        <dbReference type="ARBA" id="ARBA00022989"/>
    </source>
</evidence>
<evidence type="ECO:0000256" key="6">
    <source>
        <dbReference type="ARBA" id="ARBA00022837"/>
    </source>
</evidence>
<sequence>MKMYSTAALFAASALLASPNAFSMANDDNVRVSSLLQIHIPHNFTKLNGYKHKEALFGIPRYGGSIRQNVYYADSDLCDANVDTSKGYPERKGKDGKNVPWPTPFILMVDRGYCTFVAKVRNAQRVGASGVIVADNTCVCGDSKCPPTPGSECESREPIMADDGSGSDISIPSFLMAKEDANVVKELLKAKQPVQMEMAWALPSPDNHVRYELWTTPSTRIGKNFPRQFKEAAVALGEHASFQPYMYIYDGQASGCIGLDGSNQCYNLCTNNGRYCATDPDNNLDYGVSGADVVKESLRRMCVWEHYGKDGIGVQWWDYVREFTHRCDTEDDPEYFKDDICVRDAMAHSGVDFDRIESCIGDSGGLDDDKDNGRLKDLLTKKDDRGIVILPSAFVNGSPLRGELSFSVMFKAICAGYLEGTEPDVCARCAFCPDERMCVTNGYCYGDDRDGVMPKDAVSNRTFKVTLLAVVALFVGLGVIYRRKQRQELRDQVRDVLASYMLLDEDDETAGRVVGRVAGVGV</sequence>
<dbReference type="Gene3D" id="3.50.30.30">
    <property type="match status" value="1"/>
</dbReference>
<evidence type="ECO:0000259" key="14">
    <source>
        <dbReference type="Pfam" id="PF25011"/>
    </source>
</evidence>
<dbReference type="InterPro" id="IPR003137">
    <property type="entry name" value="PA_domain"/>
</dbReference>